<gene>
    <name evidence="2" type="ORF">Pla52n_31360</name>
</gene>
<comment type="caution">
    <text evidence="2">The sequence shown here is derived from an EMBL/GenBank/DDBJ whole genome shotgun (WGS) entry which is preliminary data.</text>
</comment>
<name>A0A5C6AZG1_9BACT</name>
<evidence type="ECO:0000313" key="3">
    <source>
        <dbReference type="Proteomes" id="UP000320176"/>
    </source>
</evidence>
<dbReference type="AlphaFoldDB" id="A0A5C6AZG1"/>
<keyword evidence="3" id="KW-1185">Reference proteome</keyword>
<proteinExistence type="predicted"/>
<dbReference type="EMBL" id="SJPN01000003">
    <property type="protein sequence ID" value="TWU05090.1"/>
    <property type="molecule type" value="Genomic_DNA"/>
</dbReference>
<protein>
    <submittedName>
        <fullName evidence="2">Uncharacterized protein</fullName>
    </submittedName>
</protein>
<sequence>MLIRQQLFQSTRKGEGGFKTGSSGTSDNVDEFNTVKGPRVIQAKYGRPRYWMMYVLAACFSVLLLGCGHESPRKDLLGATRHEFDIHWPPRDPNSERPTNTPPLLRGNVCLEESSQIGPRRALQITVAINRPSTDSAREHWNSQLAFANVPWMDSVRVWDAETKWQWPNLPYLLRYHGEERVERYGGIDPGKLVDNDFAAVLIRKFDADGHEESPASLNMPLVSAEWNGEMGTETDIHTVVHTATSETFIVDVGGSDEHSRGMLKLWLIYADFLGSRPPSSWPKEPEWAGGILAYCEIGWEKLPRDSCRGTVRFKAPPTATGFDWKEWCNDVDSPGKSRLKEEVPK</sequence>
<evidence type="ECO:0000313" key="2">
    <source>
        <dbReference type="EMBL" id="TWU05090.1"/>
    </source>
</evidence>
<reference evidence="2 3" key="1">
    <citation type="submission" date="2019-02" db="EMBL/GenBank/DDBJ databases">
        <title>Deep-cultivation of Planctomycetes and their phenomic and genomic characterization uncovers novel biology.</title>
        <authorList>
            <person name="Wiegand S."/>
            <person name="Jogler M."/>
            <person name="Boedeker C."/>
            <person name="Pinto D."/>
            <person name="Vollmers J."/>
            <person name="Rivas-Marin E."/>
            <person name="Kohn T."/>
            <person name="Peeters S.H."/>
            <person name="Heuer A."/>
            <person name="Rast P."/>
            <person name="Oberbeckmann S."/>
            <person name="Bunk B."/>
            <person name="Jeske O."/>
            <person name="Meyerdierks A."/>
            <person name="Storesund J.E."/>
            <person name="Kallscheuer N."/>
            <person name="Luecker S."/>
            <person name="Lage O.M."/>
            <person name="Pohl T."/>
            <person name="Merkel B.J."/>
            <person name="Hornburger P."/>
            <person name="Mueller R.-W."/>
            <person name="Bruemmer F."/>
            <person name="Labrenz M."/>
            <person name="Spormann A.M."/>
            <person name="Op Den Camp H."/>
            <person name="Overmann J."/>
            <person name="Amann R."/>
            <person name="Jetten M.S.M."/>
            <person name="Mascher T."/>
            <person name="Medema M.H."/>
            <person name="Devos D.P."/>
            <person name="Kaster A.-K."/>
            <person name="Ovreas L."/>
            <person name="Rohde M."/>
            <person name="Galperin M.Y."/>
            <person name="Jogler C."/>
        </authorList>
    </citation>
    <scope>NUCLEOTIDE SEQUENCE [LARGE SCALE GENOMIC DNA]</scope>
    <source>
        <strain evidence="2 3">Pla52n</strain>
    </source>
</reference>
<dbReference type="Proteomes" id="UP000320176">
    <property type="component" value="Unassembled WGS sequence"/>
</dbReference>
<feature type="region of interest" description="Disordered" evidence="1">
    <location>
        <begin position="8"/>
        <end position="29"/>
    </location>
</feature>
<evidence type="ECO:0000256" key="1">
    <source>
        <dbReference type="SAM" id="MobiDB-lite"/>
    </source>
</evidence>
<accession>A0A5C6AZG1</accession>
<organism evidence="2 3">
    <name type="scientific">Stieleria varia</name>
    <dbReference type="NCBI Taxonomy" id="2528005"/>
    <lineage>
        <taxon>Bacteria</taxon>
        <taxon>Pseudomonadati</taxon>
        <taxon>Planctomycetota</taxon>
        <taxon>Planctomycetia</taxon>
        <taxon>Pirellulales</taxon>
        <taxon>Pirellulaceae</taxon>
        <taxon>Stieleria</taxon>
    </lineage>
</organism>